<name>A0ABR3XN00_9PEZI</name>
<reference evidence="1 2" key="1">
    <citation type="journal article" date="2024" name="Commun. Biol.">
        <title>Comparative genomic analysis of thermophilic fungi reveals convergent evolutionary adaptations and gene losses.</title>
        <authorList>
            <person name="Steindorff A.S."/>
            <person name="Aguilar-Pontes M.V."/>
            <person name="Robinson A.J."/>
            <person name="Andreopoulos B."/>
            <person name="LaButti K."/>
            <person name="Kuo A."/>
            <person name="Mondo S."/>
            <person name="Riley R."/>
            <person name="Otillar R."/>
            <person name="Haridas S."/>
            <person name="Lipzen A."/>
            <person name="Grimwood J."/>
            <person name="Schmutz J."/>
            <person name="Clum A."/>
            <person name="Reid I.D."/>
            <person name="Moisan M.C."/>
            <person name="Butler G."/>
            <person name="Nguyen T.T.M."/>
            <person name="Dewar K."/>
            <person name="Conant G."/>
            <person name="Drula E."/>
            <person name="Henrissat B."/>
            <person name="Hansel C."/>
            <person name="Singer S."/>
            <person name="Hutchinson M.I."/>
            <person name="de Vries R.P."/>
            <person name="Natvig D.O."/>
            <person name="Powell A.J."/>
            <person name="Tsang A."/>
            <person name="Grigoriev I.V."/>
        </authorList>
    </citation>
    <scope>NUCLEOTIDE SEQUENCE [LARGE SCALE GENOMIC DNA]</scope>
    <source>
        <strain evidence="1 2">ATCC 24622</strain>
    </source>
</reference>
<evidence type="ECO:0000313" key="1">
    <source>
        <dbReference type="EMBL" id="KAL1877360.1"/>
    </source>
</evidence>
<proteinExistence type="predicted"/>
<sequence>MSYDTILEQAIEDEKREFVHRLVSSIEHVVQFVARRLGWDTSEAKFIGVQKDSFIASFVIGNVHHESKVLIRFPVPGPYTRPGSRKRSPMSPYQLGPFLILEFMAGTSLDTLSREPAVPEDERFVLNPSIDETKLGFVYDKIAGFLLQLARRPFSRTRAIEGTEASRRPVPEPVGQDAGILGRQALLVPSRIPWMMPPSTRVIWAAPRRCHDRCGSPETEIFALEGYKRGKNEPWAGHEQSSPDFSTTLSRAPPSTFRACFPRRLSWPLDLG</sequence>
<accession>A0ABR3XN00</accession>
<protein>
    <submittedName>
        <fullName evidence="1">Uncharacterized protein</fullName>
    </submittedName>
</protein>
<keyword evidence="2" id="KW-1185">Reference proteome</keyword>
<gene>
    <name evidence="1" type="ORF">VTK73DRAFT_8655</name>
</gene>
<comment type="caution">
    <text evidence="1">The sequence shown here is derived from an EMBL/GenBank/DDBJ whole genome shotgun (WGS) entry which is preliminary data.</text>
</comment>
<evidence type="ECO:0000313" key="2">
    <source>
        <dbReference type="Proteomes" id="UP001586593"/>
    </source>
</evidence>
<dbReference type="EMBL" id="JAZHXJ010000065">
    <property type="protein sequence ID" value="KAL1877360.1"/>
    <property type="molecule type" value="Genomic_DNA"/>
</dbReference>
<dbReference type="Proteomes" id="UP001586593">
    <property type="component" value="Unassembled WGS sequence"/>
</dbReference>
<organism evidence="1 2">
    <name type="scientific">Phialemonium thermophilum</name>
    <dbReference type="NCBI Taxonomy" id="223376"/>
    <lineage>
        <taxon>Eukaryota</taxon>
        <taxon>Fungi</taxon>
        <taxon>Dikarya</taxon>
        <taxon>Ascomycota</taxon>
        <taxon>Pezizomycotina</taxon>
        <taxon>Sordariomycetes</taxon>
        <taxon>Sordariomycetidae</taxon>
        <taxon>Cephalothecales</taxon>
        <taxon>Cephalothecaceae</taxon>
        <taxon>Phialemonium</taxon>
    </lineage>
</organism>